<name>A0A3B0RN58_9ZZZZ</name>
<dbReference type="Gene3D" id="3.30.70.120">
    <property type="match status" value="1"/>
</dbReference>
<dbReference type="InterPro" id="IPR002187">
    <property type="entry name" value="N-reg_PII"/>
</dbReference>
<organism evidence="1">
    <name type="scientific">hydrothermal vent metagenome</name>
    <dbReference type="NCBI Taxonomy" id="652676"/>
    <lineage>
        <taxon>unclassified sequences</taxon>
        <taxon>metagenomes</taxon>
        <taxon>ecological metagenomes</taxon>
    </lineage>
</organism>
<dbReference type="GO" id="GO:0005524">
    <property type="term" value="F:ATP binding"/>
    <property type="evidence" value="ECO:0007669"/>
    <property type="project" value="TreeGrafter"/>
</dbReference>
<dbReference type="SUPFAM" id="SSF54913">
    <property type="entry name" value="GlnB-like"/>
    <property type="match status" value="1"/>
</dbReference>
<evidence type="ECO:0000313" key="1">
    <source>
        <dbReference type="EMBL" id="VAV85005.1"/>
    </source>
</evidence>
<protein>
    <recommendedName>
        <fullName evidence="2">Nitrogen regulatory protein P-II</fullName>
    </recommendedName>
</protein>
<gene>
    <name evidence="1" type="ORF">MNBD_DELTA01-382</name>
</gene>
<dbReference type="InterPro" id="IPR011322">
    <property type="entry name" value="N-reg_PII-like_a/b"/>
</dbReference>
<reference evidence="1" key="1">
    <citation type="submission" date="2018-06" db="EMBL/GenBank/DDBJ databases">
        <authorList>
            <person name="Zhirakovskaya E."/>
        </authorList>
    </citation>
    <scope>NUCLEOTIDE SEQUENCE</scope>
</reference>
<dbReference type="InterPro" id="IPR015867">
    <property type="entry name" value="N-reg_PII/ATP_PRibTrfase_C"/>
</dbReference>
<dbReference type="AlphaFoldDB" id="A0A3B0RN58"/>
<dbReference type="PROSITE" id="PS51343">
    <property type="entry name" value="PII_GLNB_DOM"/>
    <property type="match status" value="1"/>
</dbReference>
<dbReference type="GO" id="GO:0005829">
    <property type="term" value="C:cytosol"/>
    <property type="evidence" value="ECO:0007669"/>
    <property type="project" value="TreeGrafter"/>
</dbReference>
<dbReference type="PRINTS" id="PR00340">
    <property type="entry name" value="PIIGLNB"/>
</dbReference>
<dbReference type="GO" id="GO:0006808">
    <property type="term" value="P:regulation of nitrogen utilization"/>
    <property type="evidence" value="ECO:0007669"/>
    <property type="project" value="InterPro"/>
</dbReference>
<dbReference type="GO" id="GO:0030234">
    <property type="term" value="F:enzyme regulator activity"/>
    <property type="evidence" value="ECO:0007669"/>
    <property type="project" value="InterPro"/>
</dbReference>
<dbReference type="SMART" id="SM00938">
    <property type="entry name" value="P-II"/>
    <property type="match status" value="1"/>
</dbReference>
<dbReference type="EMBL" id="UOEA01000080">
    <property type="protein sequence ID" value="VAV85005.1"/>
    <property type="molecule type" value="Genomic_DNA"/>
</dbReference>
<proteinExistence type="predicted"/>
<accession>A0A3B0RN58</accession>
<evidence type="ECO:0008006" key="2">
    <source>
        <dbReference type="Google" id="ProtNLM"/>
    </source>
</evidence>
<dbReference type="Pfam" id="PF00543">
    <property type="entry name" value="P-II"/>
    <property type="match status" value="1"/>
</dbReference>
<sequence>MKEIKAYMREFKAEEVINSLEEAGVPGVTVIKLQSTGKNIAKDARYSIDFCEKVSAIAKIEVVCLDEEVVKLVDIIQKTAYTGHKGDGMIFITNVEHAIKIKTGEWGEGALLPTTE</sequence>
<dbReference type="PANTHER" id="PTHR30115">
    <property type="entry name" value="NITROGEN REGULATORY PROTEIN P-II"/>
    <property type="match status" value="1"/>
</dbReference>
<dbReference type="PANTHER" id="PTHR30115:SF11">
    <property type="entry name" value="NITROGEN REGULATORY PROTEIN P-II HOMOLOG"/>
    <property type="match status" value="1"/>
</dbReference>